<comment type="caution">
    <text evidence="1">The sequence shown here is derived from an EMBL/GenBank/DDBJ whole genome shotgun (WGS) entry which is preliminary data.</text>
</comment>
<dbReference type="OrthoDB" id="2082036at2"/>
<protein>
    <submittedName>
        <fullName evidence="1">Uncharacterized protein</fullName>
    </submittedName>
</protein>
<dbReference type="Proteomes" id="UP000062998">
    <property type="component" value="Unassembled WGS sequence"/>
</dbReference>
<gene>
    <name evidence="1" type="ORF">WL73_12105</name>
</gene>
<dbReference type="AlphaFoldDB" id="A0A107EY73"/>
<name>A0A107EY73_9BURK</name>
<reference evidence="1 2" key="1">
    <citation type="submission" date="2015-11" db="EMBL/GenBank/DDBJ databases">
        <title>Expanding the genomic diversity of Burkholderia species for the development of highly accurate diagnostics.</title>
        <authorList>
            <person name="Sahl J."/>
            <person name="Keim P."/>
            <person name="Wagner D."/>
        </authorList>
    </citation>
    <scope>NUCLEOTIDE SEQUENCE [LARGE SCALE GENOMIC DNA]</scope>
    <source>
        <strain evidence="1 2">MSMB2167WGS</strain>
    </source>
</reference>
<evidence type="ECO:0000313" key="2">
    <source>
        <dbReference type="Proteomes" id="UP000062998"/>
    </source>
</evidence>
<sequence>MTDKNIEVFQNLHLKSHTSARSVRTAILAQVQGPWHHDLEREEDLRSHVADDEDAIVLVRDAFDDVDESCLVLWQEGDGYKVTNIVPRNIGELGITKYNAILRDFVAKLAEPAARASGFEIELSSPHQSLDDWLDAEPAIALRRFSRLANKSTGAGHPMDQERWYAFLIATHHASKRLDTDQLVRWLVEVEHWSEDMAHELAIDYEFALGLLEQYDRSRS</sequence>
<organism evidence="1 2">
    <name type="scientific">Burkholderia ubonensis</name>
    <dbReference type="NCBI Taxonomy" id="101571"/>
    <lineage>
        <taxon>Bacteria</taxon>
        <taxon>Pseudomonadati</taxon>
        <taxon>Pseudomonadota</taxon>
        <taxon>Betaproteobacteria</taxon>
        <taxon>Burkholderiales</taxon>
        <taxon>Burkholderiaceae</taxon>
        <taxon>Burkholderia</taxon>
        <taxon>Burkholderia cepacia complex</taxon>
    </lineage>
</organism>
<dbReference type="EMBL" id="LPIX01000046">
    <property type="protein sequence ID" value="KWE04955.1"/>
    <property type="molecule type" value="Genomic_DNA"/>
</dbReference>
<evidence type="ECO:0000313" key="1">
    <source>
        <dbReference type="EMBL" id="KWE04955.1"/>
    </source>
</evidence>
<accession>A0A107EY73</accession>
<proteinExistence type="predicted"/>